<dbReference type="Proteomes" id="UP000065734">
    <property type="component" value="Chromosome I"/>
</dbReference>
<reference evidence="1" key="1">
    <citation type="journal article" date="2015" name="Genome Announc.">
        <title>Complete Genome Sequence of the Bacteriochlorophyll b-Producing Photosynthetic Bacterium Blastochloris viridis.</title>
        <authorList>
            <person name="Tsukatani Y."/>
            <person name="Hirose Y."/>
            <person name="Harada J."/>
            <person name="Misawa N."/>
            <person name="Mori K."/>
            <person name="Inoue K."/>
            <person name="Tamiaki H."/>
        </authorList>
    </citation>
    <scope>NUCLEOTIDE SEQUENCE [LARGE SCALE GENOMIC DNA]</scope>
    <source>
        <strain evidence="1">DSM 133</strain>
    </source>
</reference>
<dbReference type="AlphaFoldDB" id="A0A0H5BCN6"/>
<sequence length="82" mass="9486">MSHIPHELKEEFPADAETIRHLASENPQFAALTKRYDIVNAEIHRIEGGEDAASDTRWEELKKERLHLKDSIFAQLVHLRNA</sequence>
<dbReference type="KEGG" id="bvr:BVIR_2350"/>
<evidence type="ECO:0000313" key="3">
    <source>
        <dbReference type="Proteomes" id="UP000065734"/>
    </source>
</evidence>
<dbReference type="RefSeq" id="WP_055037777.1">
    <property type="nucleotide sequence ID" value="NZ_AP014854.2"/>
</dbReference>
<organism evidence="2 3">
    <name type="scientific">Blastochloris viridis</name>
    <name type="common">Rhodopseudomonas viridis</name>
    <dbReference type="NCBI Taxonomy" id="1079"/>
    <lineage>
        <taxon>Bacteria</taxon>
        <taxon>Pseudomonadati</taxon>
        <taxon>Pseudomonadota</taxon>
        <taxon>Alphaproteobacteria</taxon>
        <taxon>Hyphomicrobiales</taxon>
        <taxon>Blastochloridaceae</taxon>
        <taxon>Blastochloris</taxon>
    </lineage>
</organism>
<dbReference type="EMBL" id="LN907867">
    <property type="protein sequence ID" value="CUU42781.1"/>
    <property type="molecule type" value="Genomic_DNA"/>
</dbReference>
<dbReference type="OrthoDB" id="1263265at2"/>
<dbReference type="EMBL" id="AP014854">
    <property type="protein sequence ID" value="BAR99955.1"/>
    <property type="molecule type" value="Genomic_DNA"/>
</dbReference>
<dbReference type="InterPro" id="IPR007420">
    <property type="entry name" value="DUF465"/>
</dbReference>
<protein>
    <recommendedName>
        <fullName evidence="4">DUF465 domain-containing protein</fullName>
    </recommendedName>
</protein>
<reference evidence="2" key="2">
    <citation type="submission" date="2015-11" db="EMBL/GenBank/DDBJ databases">
        <authorList>
            <person name="Zhang Y."/>
            <person name="Guo Z."/>
        </authorList>
    </citation>
    <scope>NUCLEOTIDE SEQUENCE</scope>
    <source>
        <strain evidence="2">1</strain>
    </source>
</reference>
<evidence type="ECO:0008006" key="4">
    <source>
        <dbReference type="Google" id="ProtNLM"/>
    </source>
</evidence>
<accession>A0A0H5BCN6</accession>
<evidence type="ECO:0000313" key="1">
    <source>
        <dbReference type="EMBL" id="BAR99955.1"/>
    </source>
</evidence>
<dbReference type="InterPro" id="IPR038444">
    <property type="entry name" value="DUF465_sf"/>
</dbReference>
<keyword evidence="3" id="KW-1185">Reference proteome</keyword>
<dbReference type="Pfam" id="PF04325">
    <property type="entry name" value="DUF465"/>
    <property type="match status" value="1"/>
</dbReference>
<reference evidence="3" key="3">
    <citation type="journal article" date="2016" name="Genome Announc.">
        <title>Revised genome sequence of the purple photosynthetic bacterium Blastochloris viridis.</title>
        <authorList>
            <person name="Liu L.N."/>
            <person name="Faulkner M."/>
            <person name="Liu X."/>
            <person name="Huang F."/>
            <person name="Darby A.C."/>
            <person name="Hall N."/>
        </authorList>
    </citation>
    <scope>NUCLEOTIDE SEQUENCE [LARGE SCALE GENOMIC DNA]</scope>
    <source>
        <strain evidence="3">ATCC 19567 / DSM 133 / F</strain>
    </source>
</reference>
<dbReference type="Gene3D" id="6.10.280.50">
    <property type="match status" value="1"/>
</dbReference>
<name>A0A0H5BCN6_BLAVI</name>
<gene>
    <name evidence="1" type="ORF">BV133_2362</name>
    <name evidence="2" type="ORF">BVIRIDIS_17960</name>
</gene>
<evidence type="ECO:0000313" key="2">
    <source>
        <dbReference type="EMBL" id="CUU42781.1"/>
    </source>
</evidence>
<proteinExistence type="predicted"/>
<dbReference type="STRING" id="1079.BVIR_2350"/>